<dbReference type="AlphaFoldDB" id="A0A5E8CGJ4"/>
<proteinExistence type="predicted"/>
<dbReference type="EMBL" id="CABVLZ010000001">
    <property type="protein sequence ID" value="VVU94543.1"/>
    <property type="molecule type" value="Genomic_DNA"/>
</dbReference>
<name>A0A5E8CGJ4_9ZZZZ</name>
<gene>
    <name evidence="1" type="ORF">CPAV1605_268</name>
</gene>
<protein>
    <submittedName>
        <fullName evidence="1">Uncharacterized protein</fullName>
    </submittedName>
</protein>
<organism evidence="1">
    <name type="scientific">seawater metagenome</name>
    <dbReference type="NCBI Taxonomy" id="1561972"/>
    <lineage>
        <taxon>unclassified sequences</taxon>
        <taxon>metagenomes</taxon>
        <taxon>ecological metagenomes</taxon>
    </lineage>
</organism>
<accession>A0A5E8CGJ4</accession>
<sequence length="57" mass="6943">MDRIRPKKEMMRVILKSYKIYNNEPLIKQVLKRNTLNYIKRNFIKIHPVTLKRSNAS</sequence>
<reference evidence="1" key="1">
    <citation type="submission" date="2019-09" db="EMBL/GenBank/DDBJ databases">
        <authorList>
            <person name="Needham M D."/>
        </authorList>
    </citation>
    <scope>NUCLEOTIDE SEQUENCE</scope>
</reference>
<evidence type="ECO:0000313" key="1">
    <source>
        <dbReference type="EMBL" id="VVU94543.1"/>
    </source>
</evidence>